<evidence type="ECO:0000256" key="2">
    <source>
        <dbReference type="SAM" id="SignalP"/>
    </source>
</evidence>
<feature type="signal peptide" evidence="2">
    <location>
        <begin position="1"/>
        <end position="16"/>
    </location>
</feature>
<feature type="chain" id="PRO_5022105364" evidence="2">
    <location>
        <begin position="17"/>
        <end position="107"/>
    </location>
</feature>
<proteinExistence type="predicted"/>
<protein>
    <submittedName>
        <fullName evidence="3">Uncharacterized protein</fullName>
    </submittedName>
</protein>
<name>A0A517LIE2_9PEZI</name>
<gene>
    <name evidence="3" type="ORF">FKW77_003026</name>
</gene>
<evidence type="ECO:0000313" key="3">
    <source>
        <dbReference type="EMBL" id="QDS75401.1"/>
    </source>
</evidence>
<sequence>MRFSATLIFLFATAFATPIAQPQRGPYDVGGAFADLVGEGVHQAGHFGSDLVQGVAAVPKAAAGGLTGLMDATTGIMKGTDNALGWGNHGNQGRPGQGRGQRNTPGY</sequence>
<evidence type="ECO:0000313" key="4">
    <source>
        <dbReference type="Proteomes" id="UP000316270"/>
    </source>
</evidence>
<dbReference type="OrthoDB" id="10452982at2759"/>
<dbReference type="EMBL" id="CP042197">
    <property type="protein sequence ID" value="QDS75401.1"/>
    <property type="molecule type" value="Genomic_DNA"/>
</dbReference>
<accession>A0A517LIE2</accession>
<evidence type="ECO:0000256" key="1">
    <source>
        <dbReference type="SAM" id="MobiDB-lite"/>
    </source>
</evidence>
<feature type="region of interest" description="Disordered" evidence="1">
    <location>
        <begin position="81"/>
        <end position="107"/>
    </location>
</feature>
<reference evidence="3 4" key="1">
    <citation type="submission" date="2019-07" db="EMBL/GenBank/DDBJ databases">
        <title>Finished genome of Venturia effusa.</title>
        <authorList>
            <person name="Young C.A."/>
            <person name="Cox M.P."/>
            <person name="Ganley A.R.D."/>
            <person name="David W.J."/>
        </authorList>
    </citation>
    <scope>NUCLEOTIDE SEQUENCE [LARGE SCALE GENOMIC DNA]</scope>
    <source>
        <strain evidence="4">albino</strain>
    </source>
</reference>
<dbReference type="Proteomes" id="UP000316270">
    <property type="component" value="Chromosome 13"/>
</dbReference>
<dbReference type="AlphaFoldDB" id="A0A517LIE2"/>
<feature type="compositionally biased region" description="Gly residues" evidence="1">
    <location>
        <begin position="87"/>
        <end position="99"/>
    </location>
</feature>
<organism evidence="3 4">
    <name type="scientific">Venturia effusa</name>
    <dbReference type="NCBI Taxonomy" id="50376"/>
    <lineage>
        <taxon>Eukaryota</taxon>
        <taxon>Fungi</taxon>
        <taxon>Dikarya</taxon>
        <taxon>Ascomycota</taxon>
        <taxon>Pezizomycotina</taxon>
        <taxon>Dothideomycetes</taxon>
        <taxon>Pleosporomycetidae</taxon>
        <taxon>Venturiales</taxon>
        <taxon>Venturiaceae</taxon>
        <taxon>Venturia</taxon>
    </lineage>
</organism>
<keyword evidence="4" id="KW-1185">Reference proteome</keyword>
<keyword evidence="2" id="KW-0732">Signal</keyword>